<reference evidence="2 3" key="1">
    <citation type="submission" date="2024-01" db="EMBL/GenBank/DDBJ databases">
        <title>Genome assemblies of Stephania.</title>
        <authorList>
            <person name="Yang L."/>
        </authorList>
    </citation>
    <scope>NUCLEOTIDE SEQUENCE [LARGE SCALE GENOMIC DNA]</scope>
    <source>
        <strain evidence="2">JXDWG</strain>
        <tissue evidence="2">Leaf</tissue>
    </source>
</reference>
<dbReference type="AlphaFoldDB" id="A0AAP0KU60"/>
<sequence length="162" mass="17924">MSKAAPWQIPLPRARPRLGRFLCHEQGRALAGSFGTSKTTHWQIPLERARSRLGTNKVASWHEQGIPWHEQGIPWQGLTKLDLGVDQVKVLLVSFLDVSYWSNGNGLTSTIRRGVSSPRGGMGMEAREPSSMPRGTMPRQDPRTHGLSHPEPVGLYRAPAST</sequence>
<evidence type="ECO:0000256" key="1">
    <source>
        <dbReference type="SAM" id="MobiDB-lite"/>
    </source>
</evidence>
<evidence type="ECO:0000313" key="3">
    <source>
        <dbReference type="Proteomes" id="UP001419268"/>
    </source>
</evidence>
<protein>
    <submittedName>
        <fullName evidence="2">Uncharacterized protein</fullName>
    </submittedName>
</protein>
<keyword evidence="3" id="KW-1185">Reference proteome</keyword>
<evidence type="ECO:0000313" key="2">
    <source>
        <dbReference type="EMBL" id="KAK9157440.1"/>
    </source>
</evidence>
<comment type="caution">
    <text evidence="2">The sequence shown here is derived from an EMBL/GenBank/DDBJ whole genome shotgun (WGS) entry which is preliminary data.</text>
</comment>
<name>A0AAP0KU60_9MAGN</name>
<feature type="region of interest" description="Disordered" evidence="1">
    <location>
        <begin position="112"/>
        <end position="162"/>
    </location>
</feature>
<dbReference type="Proteomes" id="UP001419268">
    <property type="component" value="Unassembled WGS sequence"/>
</dbReference>
<proteinExistence type="predicted"/>
<dbReference type="EMBL" id="JBBNAG010000002">
    <property type="protein sequence ID" value="KAK9157440.1"/>
    <property type="molecule type" value="Genomic_DNA"/>
</dbReference>
<organism evidence="2 3">
    <name type="scientific">Stephania cephalantha</name>
    <dbReference type="NCBI Taxonomy" id="152367"/>
    <lineage>
        <taxon>Eukaryota</taxon>
        <taxon>Viridiplantae</taxon>
        <taxon>Streptophyta</taxon>
        <taxon>Embryophyta</taxon>
        <taxon>Tracheophyta</taxon>
        <taxon>Spermatophyta</taxon>
        <taxon>Magnoliopsida</taxon>
        <taxon>Ranunculales</taxon>
        <taxon>Menispermaceae</taxon>
        <taxon>Menispermoideae</taxon>
        <taxon>Cissampelideae</taxon>
        <taxon>Stephania</taxon>
    </lineage>
</organism>
<accession>A0AAP0KU60</accession>
<gene>
    <name evidence="2" type="ORF">Scep_004014</name>
</gene>